<protein>
    <submittedName>
        <fullName evidence="1">Uncharacterized protein</fullName>
    </submittedName>
</protein>
<accession>A0ACC2GYK9</accession>
<evidence type="ECO:0000313" key="1">
    <source>
        <dbReference type="EMBL" id="KAJ8008703.1"/>
    </source>
</evidence>
<comment type="caution">
    <text evidence="1">The sequence shown here is derived from an EMBL/GenBank/DDBJ whole genome shotgun (WGS) entry which is preliminary data.</text>
</comment>
<reference evidence="1" key="1">
    <citation type="submission" date="2021-05" db="EMBL/GenBank/DDBJ databases">
        <authorList>
            <person name="Pan Q."/>
            <person name="Jouanno E."/>
            <person name="Zahm M."/>
            <person name="Klopp C."/>
            <person name="Cabau C."/>
            <person name="Louis A."/>
            <person name="Berthelot C."/>
            <person name="Parey E."/>
            <person name="Roest Crollius H."/>
            <person name="Montfort J."/>
            <person name="Robinson-Rechavi M."/>
            <person name="Bouchez O."/>
            <person name="Lampietro C."/>
            <person name="Lopez Roques C."/>
            <person name="Donnadieu C."/>
            <person name="Postlethwait J."/>
            <person name="Bobe J."/>
            <person name="Dillon D."/>
            <person name="Chandos A."/>
            <person name="von Hippel F."/>
            <person name="Guiguen Y."/>
        </authorList>
    </citation>
    <scope>NUCLEOTIDE SEQUENCE</scope>
    <source>
        <strain evidence="1">YG-Jan2019</strain>
    </source>
</reference>
<gene>
    <name evidence="1" type="ORF">DPEC_G00081160</name>
</gene>
<organism evidence="1 2">
    <name type="scientific">Dallia pectoralis</name>
    <name type="common">Alaska blackfish</name>
    <dbReference type="NCBI Taxonomy" id="75939"/>
    <lineage>
        <taxon>Eukaryota</taxon>
        <taxon>Metazoa</taxon>
        <taxon>Chordata</taxon>
        <taxon>Craniata</taxon>
        <taxon>Vertebrata</taxon>
        <taxon>Euteleostomi</taxon>
        <taxon>Actinopterygii</taxon>
        <taxon>Neopterygii</taxon>
        <taxon>Teleostei</taxon>
        <taxon>Protacanthopterygii</taxon>
        <taxon>Esociformes</taxon>
        <taxon>Umbridae</taxon>
        <taxon>Dallia</taxon>
    </lineage>
</organism>
<evidence type="ECO:0000313" key="2">
    <source>
        <dbReference type="Proteomes" id="UP001157502"/>
    </source>
</evidence>
<sequence>MLNSNDAKQKEADSKVHLVGGSLGTAASLLLANPVMLECCFCSGPYVSYSLEEAWQPRQRTQAMDIYYHNDPDPETYCCPDDSGKNKYIKCS</sequence>
<proteinExistence type="predicted"/>
<keyword evidence="2" id="KW-1185">Reference proteome</keyword>
<name>A0ACC2GYK9_DALPE</name>
<dbReference type="EMBL" id="CM055734">
    <property type="protein sequence ID" value="KAJ8008703.1"/>
    <property type="molecule type" value="Genomic_DNA"/>
</dbReference>
<dbReference type="Proteomes" id="UP001157502">
    <property type="component" value="Chromosome 7"/>
</dbReference>